<reference evidence="9" key="1">
    <citation type="submission" date="2021-02" db="EMBL/GenBank/DDBJ databases">
        <authorList>
            <person name="Nowell W R."/>
        </authorList>
    </citation>
    <scope>NUCLEOTIDE SEQUENCE</scope>
</reference>
<dbReference type="PROSITE" id="PS00438">
    <property type="entry name" value="CATALASE_2"/>
    <property type="match status" value="1"/>
</dbReference>
<dbReference type="InterPro" id="IPR024708">
    <property type="entry name" value="Catalase_AS"/>
</dbReference>
<evidence type="ECO:0000256" key="5">
    <source>
        <dbReference type="ARBA" id="ARBA00023002"/>
    </source>
</evidence>
<proteinExistence type="inferred from homology"/>
<dbReference type="GO" id="GO:0005777">
    <property type="term" value="C:peroxisome"/>
    <property type="evidence" value="ECO:0007669"/>
    <property type="project" value="TreeGrafter"/>
</dbReference>
<dbReference type="Gene3D" id="2.40.180.10">
    <property type="entry name" value="Catalase core domain"/>
    <property type="match status" value="2"/>
</dbReference>
<dbReference type="SUPFAM" id="SSF56634">
    <property type="entry name" value="Heme-dependent catalase-like"/>
    <property type="match status" value="1"/>
</dbReference>
<dbReference type="SMART" id="SM01060">
    <property type="entry name" value="Catalase"/>
    <property type="match status" value="1"/>
</dbReference>
<dbReference type="GO" id="GO:0004096">
    <property type="term" value="F:catalase activity"/>
    <property type="evidence" value="ECO:0007669"/>
    <property type="project" value="InterPro"/>
</dbReference>
<dbReference type="InterPro" id="IPR011614">
    <property type="entry name" value="Catalase_core"/>
</dbReference>
<evidence type="ECO:0000256" key="6">
    <source>
        <dbReference type="ARBA" id="ARBA00023004"/>
    </source>
</evidence>
<dbReference type="PANTHER" id="PTHR11465:SF9">
    <property type="entry name" value="CATALASE"/>
    <property type="match status" value="1"/>
</dbReference>
<dbReference type="GO" id="GO:0020037">
    <property type="term" value="F:heme binding"/>
    <property type="evidence" value="ECO:0007669"/>
    <property type="project" value="InterPro"/>
</dbReference>
<dbReference type="PANTHER" id="PTHR11465">
    <property type="entry name" value="CATALASE"/>
    <property type="match status" value="1"/>
</dbReference>
<dbReference type="GO" id="GO:0042542">
    <property type="term" value="P:response to hydrogen peroxide"/>
    <property type="evidence" value="ECO:0007669"/>
    <property type="project" value="TreeGrafter"/>
</dbReference>
<keyword evidence="3" id="KW-0349">Heme</keyword>
<name>A0A816LR39_9BILA</name>
<keyword evidence="5" id="KW-0560">Oxidoreductase</keyword>
<keyword evidence="7" id="KW-0376">Hydrogen peroxide</keyword>
<evidence type="ECO:0000256" key="4">
    <source>
        <dbReference type="ARBA" id="ARBA00022723"/>
    </source>
</evidence>
<evidence type="ECO:0000256" key="2">
    <source>
        <dbReference type="ARBA" id="ARBA00022559"/>
    </source>
</evidence>
<dbReference type="InterPro" id="IPR018028">
    <property type="entry name" value="Catalase"/>
</dbReference>
<dbReference type="Pfam" id="PF00199">
    <property type="entry name" value="Catalase"/>
    <property type="match status" value="2"/>
</dbReference>
<comment type="caution">
    <text evidence="9">The sequence shown here is derived from an EMBL/GenBank/DDBJ whole genome shotgun (WGS) entry which is preliminary data.</text>
</comment>
<dbReference type="GO" id="GO:0046872">
    <property type="term" value="F:metal ion binding"/>
    <property type="evidence" value="ECO:0007669"/>
    <property type="project" value="UniProtKB-KW"/>
</dbReference>
<gene>
    <name evidence="9" type="ORF">XDN619_LOCUS947</name>
</gene>
<dbReference type="InterPro" id="IPR020835">
    <property type="entry name" value="Catalase_sf"/>
</dbReference>
<evidence type="ECO:0000256" key="7">
    <source>
        <dbReference type="ARBA" id="ARBA00023324"/>
    </source>
</evidence>
<feature type="domain" description="Catalase core" evidence="8">
    <location>
        <begin position="27"/>
        <end position="269"/>
    </location>
</feature>
<dbReference type="GO" id="GO:0005739">
    <property type="term" value="C:mitochondrion"/>
    <property type="evidence" value="ECO:0007669"/>
    <property type="project" value="TreeGrafter"/>
</dbReference>
<keyword evidence="2" id="KW-0575">Peroxidase</keyword>
<evidence type="ECO:0000259" key="8">
    <source>
        <dbReference type="SMART" id="SM01060"/>
    </source>
</evidence>
<evidence type="ECO:0000256" key="1">
    <source>
        <dbReference type="ARBA" id="ARBA00005329"/>
    </source>
</evidence>
<dbReference type="Proteomes" id="UP000663887">
    <property type="component" value="Unassembled WGS sequence"/>
</dbReference>
<dbReference type="PROSITE" id="PS51402">
    <property type="entry name" value="CATALASE_3"/>
    <property type="match status" value="1"/>
</dbReference>
<keyword evidence="4" id="KW-0479">Metal-binding</keyword>
<dbReference type="EMBL" id="CAJNRG010000045">
    <property type="protein sequence ID" value="CAF1951546.1"/>
    <property type="molecule type" value="Genomic_DNA"/>
</dbReference>
<organism evidence="9 10">
    <name type="scientific">Rotaria magnacalcarata</name>
    <dbReference type="NCBI Taxonomy" id="392030"/>
    <lineage>
        <taxon>Eukaryota</taxon>
        <taxon>Metazoa</taxon>
        <taxon>Spiralia</taxon>
        <taxon>Gnathifera</taxon>
        <taxon>Rotifera</taxon>
        <taxon>Eurotatoria</taxon>
        <taxon>Bdelloidea</taxon>
        <taxon>Philodinida</taxon>
        <taxon>Philodinidae</taxon>
        <taxon>Rotaria</taxon>
    </lineage>
</organism>
<evidence type="ECO:0000256" key="3">
    <source>
        <dbReference type="ARBA" id="ARBA00022617"/>
    </source>
</evidence>
<accession>A0A816LR39</accession>
<dbReference type="GO" id="GO:0042744">
    <property type="term" value="P:hydrogen peroxide catabolic process"/>
    <property type="evidence" value="ECO:0007669"/>
    <property type="project" value="UniProtKB-KW"/>
</dbReference>
<evidence type="ECO:0000313" key="10">
    <source>
        <dbReference type="Proteomes" id="UP000663887"/>
    </source>
</evidence>
<dbReference type="PRINTS" id="PR00067">
    <property type="entry name" value="CATALASE"/>
</dbReference>
<evidence type="ECO:0000313" key="9">
    <source>
        <dbReference type="EMBL" id="CAF1951546.1"/>
    </source>
</evidence>
<dbReference type="AlphaFoldDB" id="A0A816LR39"/>
<comment type="similarity">
    <text evidence="1">Belongs to the catalase family.</text>
</comment>
<protein>
    <recommendedName>
        <fullName evidence="8">Catalase core domain-containing protein</fullName>
    </recommendedName>
</protein>
<keyword evidence="6" id="KW-0408">Iron</keyword>
<sequence length="270" mass="30504">MANAQPTCPSDNQILDYKNSHKSEQLTTGYGRPLGERSNVVTVGPRGPLLLSDFPYIEDIQRFDRERVPERVVHAKGAGAFGVFEATDDASDICKAQVLKKGTKTRVLMRFSTVAGESGSADTVRDPRGFAVKFYTDEDANMVWDFFANHPMATHQFLFLYSDRGIPDGFRHMHGYGSHTFKTVNDKNEFVWVKFHLRSDQGIKNLDPTKAKALAGEQPDYALSDLYNAIARKEYPSWTLYVQVVTHEQAKTLPYNPFDLTIFHYVGLVK</sequence>